<dbReference type="EMBL" id="CAFBLI010000065">
    <property type="protein sequence ID" value="CAB4870282.1"/>
    <property type="molecule type" value="Genomic_DNA"/>
</dbReference>
<evidence type="ECO:0000313" key="9">
    <source>
        <dbReference type="EMBL" id="CAB4870282.1"/>
    </source>
</evidence>
<evidence type="ECO:0000256" key="3">
    <source>
        <dbReference type="ARBA" id="ARBA00022777"/>
    </source>
</evidence>
<dbReference type="PANTHER" id="PTHR43085:SF57">
    <property type="entry name" value="CARBOHYDRATE KINASE PFKB DOMAIN-CONTAINING PROTEIN"/>
    <property type="match status" value="1"/>
</dbReference>
<accession>A0A6J6QNT6</accession>
<feature type="domain" description="Carbohydrate kinase PfkB" evidence="4">
    <location>
        <begin position="3"/>
        <end position="298"/>
    </location>
</feature>
<evidence type="ECO:0000256" key="2">
    <source>
        <dbReference type="ARBA" id="ARBA00022679"/>
    </source>
</evidence>
<keyword evidence="2" id="KW-0808">Transferase</keyword>
<reference evidence="7" key="1">
    <citation type="submission" date="2020-05" db="EMBL/GenBank/DDBJ databases">
        <authorList>
            <person name="Chiriac C."/>
            <person name="Salcher M."/>
            <person name="Ghai R."/>
            <person name="Kavagutti S V."/>
        </authorList>
    </citation>
    <scope>NUCLEOTIDE SEQUENCE</scope>
</reference>
<dbReference type="EMBL" id="CAEZXH010000060">
    <property type="protein sequence ID" value="CAB4688071.1"/>
    <property type="molecule type" value="Genomic_DNA"/>
</dbReference>
<evidence type="ECO:0000256" key="1">
    <source>
        <dbReference type="ARBA" id="ARBA00010688"/>
    </source>
</evidence>
<name>A0A6J6QNT6_9ZZZZ</name>
<dbReference type="InterPro" id="IPR050306">
    <property type="entry name" value="PfkB_Carbo_kinase"/>
</dbReference>
<dbReference type="GO" id="GO:0016301">
    <property type="term" value="F:kinase activity"/>
    <property type="evidence" value="ECO:0007669"/>
    <property type="project" value="UniProtKB-KW"/>
</dbReference>
<evidence type="ECO:0000313" key="8">
    <source>
        <dbReference type="EMBL" id="CAB4785552.1"/>
    </source>
</evidence>
<evidence type="ECO:0000313" key="5">
    <source>
        <dbReference type="EMBL" id="CAB4600836.1"/>
    </source>
</evidence>
<dbReference type="PANTHER" id="PTHR43085">
    <property type="entry name" value="HEXOKINASE FAMILY MEMBER"/>
    <property type="match status" value="1"/>
</dbReference>
<dbReference type="Gene3D" id="3.40.1190.20">
    <property type="match status" value="1"/>
</dbReference>
<evidence type="ECO:0000259" key="4">
    <source>
        <dbReference type="Pfam" id="PF00294"/>
    </source>
</evidence>
<dbReference type="AlphaFoldDB" id="A0A6J6QNT6"/>
<dbReference type="EMBL" id="CAEZUJ010000025">
    <property type="protein sequence ID" value="CAB4600836.1"/>
    <property type="molecule type" value="Genomic_DNA"/>
</dbReference>
<dbReference type="CDD" id="cd01166">
    <property type="entry name" value="KdgK"/>
    <property type="match status" value="1"/>
</dbReference>
<dbReference type="InterPro" id="IPR011611">
    <property type="entry name" value="PfkB_dom"/>
</dbReference>
<dbReference type="EMBL" id="CAEZYJ010000004">
    <property type="protein sequence ID" value="CAB4710645.1"/>
    <property type="molecule type" value="Genomic_DNA"/>
</dbReference>
<proteinExistence type="inferred from homology"/>
<dbReference type="SUPFAM" id="SSF53613">
    <property type="entry name" value="Ribokinase-like"/>
    <property type="match status" value="1"/>
</dbReference>
<comment type="similarity">
    <text evidence="1">Belongs to the carbohydrate kinase PfkB family.</text>
</comment>
<evidence type="ECO:0000313" key="7">
    <source>
        <dbReference type="EMBL" id="CAB4710645.1"/>
    </source>
</evidence>
<evidence type="ECO:0000313" key="6">
    <source>
        <dbReference type="EMBL" id="CAB4688071.1"/>
    </source>
</evidence>
<organism evidence="7">
    <name type="scientific">freshwater metagenome</name>
    <dbReference type="NCBI Taxonomy" id="449393"/>
    <lineage>
        <taxon>unclassified sequences</taxon>
        <taxon>metagenomes</taxon>
        <taxon>ecological metagenomes</taxon>
    </lineage>
</organism>
<dbReference type="EMBL" id="CAEZZS010000084">
    <property type="protein sequence ID" value="CAB4785552.1"/>
    <property type="molecule type" value="Genomic_DNA"/>
</dbReference>
<dbReference type="InterPro" id="IPR002173">
    <property type="entry name" value="Carboh/pur_kinase_PfkB_CS"/>
</dbReference>
<dbReference type="InterPro" id="IPR029056">
    <property type="entry name" value="Ribokinase-like"/>
</dbReference>
<protein>
    <submittedName>
        <fullName evidence="7">Unannotated protein</fullName>
    </submittedName>
</protein>
<dbReference type="Pfam" id="PF00294">
    <property type="entry name" value="PfkB"/>
    <property type="match status" value="1"/>
</dbReference>
<dbReference type="PROSITE" id="PS00584">
    <property type="entry name" value="PFKB_KINASES_2"/>
    <property type="match status" value="1"/>
</dbReference>
<sequence>MPDLYTFGEAMALFLSEDTDSVIDAKLYRRSTAGAEGNVAVAVSRLGLHAHFYTHLGQDELGTAILDDFIAEGVDVSEVKRVPEFSGTMIRNPGTTRPVEATYLRKGAAATTISPADINLGMLHSSKWVHTTGITCAISTSAASAVEFALTKAREAKAACSLDLNIRRKLWSEAQARVVLEPLAHDIDLLIGGEDEYLAIFGENDPKRALELVADRGCKIAIMTKGDQKIRYLIDGEFGEVTPPKVKAVDPVGSGDAFTGGVIAGLLSGLSAIDAIKQGSVSGARVASQFGDWAGLPTGVKGRTDPAIIAQLTGGAQ</sequence>
<keyword evidence="3" id="KW-0418">Kinase</keyword>
<gene>
    <name evidence="5" type="ORF">UFOPK1811_00783</name>
    <name evidence="6" type="ORF">UFOPK2360_00969</name>
    <name evidence="7" type="ORF">UFOPK2659_00073</name>
    <name evidence="8" type="ORF">UFOPK2922_01315</name>
    <name evidence="9" type="ORF">UFOPK3306_00889</name>
</gene>